<comment type="caution">
    <text evidence="7">The sequence shown here is derived from an EMBL/GenBank/DDBJ whole genome shotgun (WGS) entry which is preliminary data.</text>
</comment>
<feature type="domain" description="Helicase C-terminal" evidence="6">
    <location>
        <begin position="552"/>
        <end position="747"/>
    </location>
</feature>
<evidence type="ECO:0000256" key="2">
    <source>
        <dbReference type="ARBA" id="ARBA00022801"/>
    </source>
</evidence>
<dbReference type="InterPro" id="IPR027417">
    <property type="entry name" value="P-loop_NTPase"/>
</dbReference>
<dbReference type="PROSITE" id="PS51192">
    <property type="entry name" value="HELICASE_ATP_BIND_1"/>
    <property type="match status" value="1"/>
</dbReference>
<evidence type="ECO:0000313" key="7">
    <source>
        <dbReference type="EMBL" id="MBF1163717.1"/>
    </source>
</evidence>
<gene>
    <name evidence="7" type="ORF">HXL68_01625</name>
</gene>
<evidence type="ECO:0000256" key="4">
    <source>
        <dbReference type="ARBA" id="ARBA00022840"/>
    </source>
</evidence>
<dbReference type="GO" id="GO:0004386">
    <property type="term" value="F:helicase activity"/>
    <property type="evidence" value="ECO:0007669"/>
    <property type="project" value="UniProtKB-KW"/>
</dbReference>
<dbReference type="PANTHER" id="PTHR47961:SF10">
    <property type="entry name" value="ATP-DEPENDENT DNA HELICASE HEL308"/>
    <property type="match status" value="1"/>
</dbReference>
<dbReference type="Pfam" id="PF00270">
    <property type="entry name" value="DEAD"/>
    <property type="match status" value="1"/>
</dbReference>
<evidence type="ECO:0000256" key="1">
    <source>
        <dbReference type="ARBA" id="ARBA00022741"/>
    </source>
</evidence>
<dbReference type="Proteomes" id="UP000718593">
    <property type="component" value="Unassembled WGS sequence"/>
</dbReference>
<dbReference type="InterPro" id="IPR050474">
    <property type="entry name" value="Hel308_SKI2-like"/>
</dbReference>
<dbReference type="SMART" id="SM00490">
    <property type="entry name" value="HELICc"/>
    <property type="match status" value="1"/>
</dbReference>
<dbReference type="SUPFAM" id="SSF52540">
    <property type="entry name" value="P-loop containing nucleoside triphosphate hydrolases"/>
    <property type="match status" value="1"/>
</dbReference>
<keyword evidence="2" id="KW-0378">Hydrolase</keyword>
<proteinExistence type="predicted"/>
<protein>
    <submittedName>
        <fullName evidence="7">DEAD/DEAH box helicase</fullName>
    </submittedName>
</protein>
<organism evidence="7 8">
    <name type="scientific">Dechloromonas agitata</name>
    <dbReference type="NCBI Taxonomy" id="73030"/>
    <lineage>
        <taxon>Bacteria</taxon>
        <taxon>Pseudomonadati</taxon>
        <taxon>Pseudomonadota</taxon>
        <taxon>Betaproteobacteria</taxon>
        <taxon>Rhodocyclales</taxon>
        <taxon>Azonexaceae</taxon>
        <taxon>Dechloromonas</taxon>
    </lineage>
</organism>
<feature type="domain" description="Helicase ATP-binding" evidence="5">
    <location>
        <begin position="316"/>
        <end position="488"/>
    </location>
</feature>
<dbReference type="InterPro" id="IPR011545">
    <property type="entry name" value="DEAD/DEAH_box_helicase_dom"/>
</dbReference>
<dbReference type="GO" id="GO:0003676">
    <property type="term" value="F:nucleic acid binding"/>
    <property type="evidence" value="ECO:0007669"/>
    <property type="project" value="InterPro"/>
</dbReference>
<dbReference type="SMART" id="SM00487">
    <property type="entry name" value="DEXDc"/>
    <property type="match status" value="1"/>
</dbReference>
<reference evidence="7" key="1">
    <citation type="submission" date="2020-04" db="EMBL/GenBank/DDBJ databases">
        <title>Deep metagenomics examines the oral microbiome during advanced dental caries in children, revealing novel taxa and co-occurrences with host molecules.</title>
        <authorList>
            <person name="Baker J.L."/>
            <person name="Morton J.T."/>
            <person name="Dinis M."/>
            <person name="Alvarez R."/>
            <person name="Tran N.C."/>
            <person name="Knight R."/>
            <person name="Edlund A."/>
        </authorList>
    </citation>
    <scope>NUCLEOTIDE SEQUENCE</scope>
    <source>
        <strain evidence="7">JCVI_32_bin.24</strain>
    </source>
</reference>
<dbReference type="Gene3D" id="3.40.50.300">
    <property type="entry name" value="P-loop containing nucleotide triphosphate hydrolases"/>
    <property type="match status" value="2"/>
</dbReference>
<dbReference type="PROSITE" id="PS51194">
    <property type="entry name" value="HELICASE_CTER"/>
    <property type="match status" value="1"/>
</dbReference>
<name>A0A930BQ94_9RHOO</name>
<evidence type="ECO:0000259" key="6">
    <source>
        <dbReference type="PROSITE" id="PS51194"/>
    </source>
</evidence>
<dbReference type="EMBL" id="JABZMI010000012">
    <property type="protein sequence ID" value="MBF1163717.1"/>
    <property type="molecule type" value="Genomic_DNA"/>
</dbReference>
<dbReference type="InterPro" id="IPR001650">
    <property type="entry name" value="Helicase_C-like"/>
</dbReference>
<evidence type="ECO:0000256" key="3">
    <source>
        <dbReference type="ARBA" id="ARBA00022806"/>
    </source>
</evidence>
<dbReference type="GO" id="GO:0016787">
    <property type="term" value="F:hydrolase activity"/>
    <property type="evidence" value="ECO:0007669"/>
    <property type="project" value="UniProtKB-KW"/>
</dbReference>
<keyword evidence="4" id="KW-0067">ATP-binding</keyword>
<dbReference type="CDD" id="cd17921">
    <property type="entry name" value="DEXHc_Ski2"/>
    <property type="match status" value="1"/>
</dbReference>
<sequence>MPTTPEAIAADIAEAATAGFRGRLIARGQARAIIWRNGELPPDAPAFAQQLSYDLHSYGYALLGLGLRLRELGGDTAQARTAFEQAATALEAVIAKGNRQEADRDFHFIMAAASYHLAHLSARAYSLLAIVEADENFSPIERVLAQLMRRNFRALRVSVLDYRASGEGSDAQIAAAIQANLDQAEAAAEPADGSNDFLFDGLDIALTDAFMAAMSLFLLALERGEQPLLDQALERLRTSLAICSELNMLPQWWAHRIAIHLLSDLWSSTFHENVPLQPAGGEAVDWPRLRELFIALLQQRPKAEVDLWPSQIEAASRAVDQSDDLVVSLPTSAGKTRIAELCILRCLAGGKRVVFVTPLRALSAQTETTLQRTFGPLGKTISALYGSIGVSGFDEDAIRERDIVVATPEKLDFALRNDSSLLDDVGLLVFDEGHMIGLNEREVRYEVQIQRLLRRADAHERRIVCLSAILPDGDQLDDFAGWLRRDHPGAVIRHDWRPTRLWFGEVVWSSPNARLNLRIGDERPWVQRFLTGAVPPNWVPPKRRRTKLFPCDQRELCLATAWRLVEDGQTVLIFCPERRSVEPFADVIVDLHERGALRSLLESDPAVLNTAIALGEEWLGPDSAIIKCLRLGVALHHGALPTAYRKEVERLLRDNILKVTISSPTLAQGLNLSATAVVMHSLHRFGERIEISEFKNVIGRAGRAYVDVEGTVLFPMFDGIAKKRSNWEALINDLGARDMESGLVRLVAALLSRMGARIGGDLDQLVEYVVNNAAAWTFPEIANEKPEDRERALADWERHIATLDTAILSLIGENDIPDDGIEAALDDILQSSLWHRRLLRQNEQVQQVLKAGLVSRSRHIWNQSTAARRRGYFLAGVGLTTGHALDAIAADANLLLVQANAGILENDSEATITAIMSIAERVFAFYPFTPDPMPTNWRDILRAWLLGQPLATIAAGHESDTLQFIEGGLVYRLPWAMEAIRVRAAANGDTIGDFLLDDHELGLAVPAVETGTLNRSASILIQAGFNSRLAAIKAVTDTGATIRTGQELRQWLNSQAVAALSAQPDWPTAETKVMWTEFVQSFIPRENKTWADRRYRANVAWLGVPPPPDTPVQIHEWAGQPRVLSVDGAPLGTVQAALNHARAGLVRAQVAQDLSKIDITYLGPDDLSVA</sequence>
<keyword evidence="1" id="KW-0547">Nucleotide-binding</keyword>
<evidence type="ECO:0000313" key="8">
    <source>
        <dbReference type="Proteomes" id="UP000718593"/>
    </source>
</evidence>
<keyword evidence="3 7" id="KW-0347">Helicase</keyword>
<dbReference type="GO" id="GO:0005524">
    <property type="term" value="F:ATP binding"/>
    <property type="evidence" value="ECO:0007669"/>
    <property type="project" value="UniProtKB-KW"/>
</dbReference>
<dbReference type="AlphaFoldDB" id="A0A930BQ94"/>
<evidence type="ECO:0000259" key="5">
    <source>
        <dbReference type="PROSITE" id="PS51192"/>
    </source>
</evidence>
<dbReference type="PANTHER" id="PTHR47961">
    <property type="entry name" value="DNA POLYMERASE THETA, PUTATIVE (AFU_ORTHOLOGUE AFUA_1G05260)-RELATED"/>
    <property type="match status" value="1"/>
</dbReference>
<dbReference type="InterPro" id="IPR014001">
    <property type="entry name" value="Helicase_ATP-bd"/>
</dbReference>
<accession>A0A930BQ94</accession>